<dbReference type="UniPathway" id="UPA00164"/>
<evidence type="ECO:0000256" key="3">
    <source>
        <dbReference type="ARBA" id="ARBA00004964"/>
    </source>
</evidence>
<organism evidence="14 15">
    <name type="scientific">Methylobacter tundripaludum</name>
    <dbReference type="NCBI Taxonomy" id="173365"/>
    <lineage>
        <taxon>Bacteria</taxon>
        <taxon>Pseudomonadati</taxon>
        <taxon>Pseudomonadota</taxon>
        <taxon>Gammaproteobacteria</taxon>
        <taxon>Methylococcales</taxon>
        <taxon>Methylococcaceae</taxon>
        <taxon>Methylobacter</taxon>
    </lineage>
</organism>
<proteinExistence type="inferred from homology"/>
<evidence type="ECO:0000259" key="13">
    <source>
        <dbReference type="Pfam" id="PF08323"/>
    </source>
</evidence>
<evidence type="ECO:0000256" key="7">
    <source>
        <dbReference type="ARBA" id="ARBA00022676"/>
    </source>
</evidence>
<evidence type="ECO:0000256" key="8">
    <source>
        <dbReference type="ARBA" id="ARBA00022679"/>
    </source>
</evidence>
<dbReference type="AlphaFoldDB" id="A0A2S6H2X1"/>
<comment type="similarity">
    <text evidence="4 11">Belongs to the glycosyltransferase 1 family. Bacterial/plant glycogen synthase subfamily.</text>
</comment>
<keyword evidence="15" id="KW-1185">Reference proteome</keyword>
<evidence type="ECO:0000256" key="9">
    <source>
        <dbReference type="ARBA" id="ARBA00023056"/>
    </source>
</evidence>
<reference evidence="14 15" key="1">
    <citation type="submission" date="2018-02" db="EMBL/GenBank/DDBJ databases">
        <title>Subsurface microbial communities from deep shales in Ohio and West Virginia, USA.</title>
        <authorList>
            <person name="Wrighton K."/>
        </authorList>
    </citation>
    <scope>NUCLEOTIDE SEQUENCE [LARGE SCALE GENOMIC DNA]</scope>
    <source>
        <strain evidence="14 15">OWC-G53F</strain>
    </source>
</reference>
<dbReference type="InterPro" id="IPR001296">
    <property type="entry name" value="Glyco_trans_1"/>
</dbReference>
<comment type="function">
    <text evidence="2 11">Synthesizes alpha-1,4-glucan chains using ADP-glucose.</text>
</comment>
<keyword evidence="9 11" id="KW-0320">Glycogen biosynthesis</keyword>
<dbReference type="PANTHER" id="PTHR45825:SF11">
    <property type="entry name" value="ALPHA AMYLASE DOMAIN-CONTAINING PROTEIN"/>
    <property type="match status" value="1"/>
</dbReference>
<feature type="domain" description="Starch synthase catalytic" evidence="13">
    <location>
        <begin position="3"/>
        <end position="236"/>
    </location>
</feature>
<gene>
    <name evidence="11" type="primary">glgA</name>
    <name evidence="14" type="ORF">B0F88_106122</name>
</gene>
<dbReference type="InterPro" id="IPR013534">
    <property type="entry name" value="Starch_synth_cat_dom"/>
</dbReference>
<dbReference type="EC" id="2.4.1.21" evidence="5 11"/>
<dbReference type="PANTHER" id="PTHR45825">
    <property type="entry name" value="GRANULE-BOUND STARCH SYNTHASE 1, CHLOROPLASTIC/AMYLOPLASTIC"/>
    <property type="match status" value="1"/>
</dbReference>
<dbReference type="InterPro" id="IPR011835">
    <property type="entry name" value="GS/SS"/>
</dbReference>
<comment type="catalytic activity">
    <reaction evidence="1 11">
        <text>[(1-&gt;4)-alpha-D-glucosyl](n) + ADP-alpha-D-glucose = [(1-&gt;4)-alpha-D-glucosyl](n+1) + ADP + H(+)</text>
        <dbReference type="Rhea" id="RHEA:18189"/>
        <dbReference type="Rhea" id="RHEA-COMP:9584"/>
        <dbReference type="Rhea" id="RHEA-COMP:9587"/>
        <dbReference type="ChEBI" id="CHEBI:15378"/>
        <dbReference type="ChEBI" id="CHEBI:15444"/>
        <dbReference type="ChEBI" id="CHEBI:57498"/>
        <dbReference type="ChEBI" id="CHEBI:456216"/>
        <dbReference type="EC" id="2.4.1.21"/>
    </reaction>
</comment>
<comment type="pathway">
    <text evidence="3 11">Glycan biosynthesis; glycogen biosynthesis.</text>
</comment>
<accession>A0A2S6H2X1</accession>
<evidence type="ECO:0000256" key="2">
    <source>
        <dbReference type="ARBA" id="ARBA00002764"/>
    </source>
</evidence>
<evidence type="ECO:0000313" key="15">
    <source>
        <dbReference type="Proteomes" id="UP000238071"/>
    </source>
</evidence>
<dbReference type="RefSeq" id="WP_104423652.1">
    <property type="nucleotide sequence ID" value="NZ_PTIY01000006.1"/>
</dbReference>
<comment type="caution">
    <text evidence="14">The sequence shown here is derived from an EMBL/GenBank/DDBJ whole genome shotgun (WGS) entry which is preliminary data.</text>
</comment>
<dbReference type="HAMAP" id="MF_00484">
    <property type="entry name" value="Glycogen_synth"/>
    <property type="match status" value="1"/>
</dbReference>
<evidence type="ECO:0000313" key="14">
    <source>
        <dbReference type="EMBL" id="PPK71770.1"/>
    </source>
</evidence>
<dbReference type="GO" id="GO:0004373">
    <property type="term" value="F:alpha-1,4-glucan glucosyltransferase (UDP-glucose donor) activity"/>
    <property type="evidence" value="ECO:0007669"/>
    <property type="project" value="InterPro"/>
</dbReference>
<dbReference type="OrthoDB" id="9808590at2"/>
<dbReference type="Gene3D" id="3.40.50.2000">
    <property type="entry name" value="Glycogen Phosphorylase B"/>
    <property type="match status" value="2"/>
</dbReference>
<dbReference type="Pfam" id="PF00534">
    <property type="entry name" value="Glycos_transf_1"/>
    <property type="match status" value="1"/>
</dbReference>
<dbReference type="SUPFAM" id="SSF53756">
    <property type="entry name" value="UDP-Glycosyltransferase/glycogen phosphorylase"/>
    <property type="match status" value="1"/>
</dbReference>
<keyword evidence="7 11" id="KW-0328">Glycosyltransferase</keyword>
<keyword evidence="8 11" id="KW-0808">Transferase</keyword>
<feature type="domain" description="Glycosyl transferase family 1" evidence="12">
    <location>
        <begin position="291"/>
        <end position="447"/>
    </location>
</feature>
<evidence type="ECO:0000256" key="11">
    <source>
        <dbReference type="HAMAP-Rule" id="MF_00484"/>
    </source>
</evidence>
<protein>
    <recommendedName>
        <fullName evidence="6 11">Glycogen synthase</fullName>
        <ecNumber evidence="5 11">2.4.1.21</ecNumber>
    </recommendedName>
    <alternativeName>
        <fullName evidence="10 11">Starch [bacterial glycogen] synthase</fullName>
    </alternativeName>
</protein>
<evidence type="ECO:0000256" key="1">
    <source>
        <dbReference type="ARBA" id="ARBA00001478"/>
    </source>
</evidence>
<dbReference type="EMBL" id="PTIY01000006">
    <property type="protein sequence ID" value="PPK71770.1"/>
    <property type="molecule type" value="Genomic_DNA"/>
</dbReference>
<dbReference type="GO" id="GO:0009011">
    <property type="term" value="F:alpha-1,4-glucan glucosyltransferase (ADP-glucose donor) activity"/>
    <property type="evidence" value="ECO:0007669"/>
    <property type="project" value="UniProtKB-UniRule"/>
</dbReference>
<evidence type="ECO:0000256" key="6">
    <source>
        <dbReference type="ARBA" id="ARBA00019935"/>
    </source>
</evidence>
<sequence>MKKILFVTSETHPLIKTGGLADVSGSLPKALVELGEDARIIMPNYQAIKTTEEIRYLSTIYVNNYAVNILETRLPGTGVIVWLVDAPEFFNVPGNPYHDKHGNPWANSAERFALFCRVTVEVAMNRSYLDWKPDIVHCNDWQSGLVPALLSLEYSRPATVFTIHNMAYQGIFPSATYLSLNLPGQLWNPYGIEYYGMLSFLKGGLVYSDRITTVSPTYAKEIQTAEFGYGLEGLLSHRKDFLSGIINGIDTDHWNPETDSNISQTYNHLTLTKKRLNKTALQEKLSLPVDDSIPVFGLISRLIEQKGIDLILECLPEMLTHRLQFVLLGNGNKGFEQRLHNFAESHPDKISVTIGYDETLAHMIEAGADIFLMPSRFEPCGLNQIYSQRYGTIPIVRKTGGLADTVVDAVPETLDNKTATGLVFNEASPAALMEAIKRSLILYTHPKTWKQLQTTGMKRDYSWSTSAQQYMTLYSHL</sequence>
<evidence type="ECO:0000256" key="10">
    <source>
        <dbReference type="ARBA" id="ARBA00031722"/>
    </source>
</evidence>
<dbReference type="NCBIfam" id="TIGR02095">
    <property type="entry name" value="glgA"/>
    <property type="match status" value="1"/>
</dbReference>
<dbReference type="Pfam" id="PF08323">
    <property type="entry name" value="Glyco_transf_5"/>
    <property type="match status" value="1"/>
</dbReference>
<dbReference type="CDD" id="cd03791">
    <property type="entry name" value="GT5_Glycogen_synthase_DULL1-like"/>
    <property type="match status" value="1"/>
</dbReference>
<dbReference type="GO" id="GO:0005978">
    <property type="term" value="P:glycogen biosynthetic process"/>
    <property type="evidence" value="ECO:0007669"/>
    <property type="project" value="UniProtKB-UniRule"/>
</dbReference>
<evidence type="ECO:0000256" key="4">
    <source>
        <dbReference type="ARBA" id="ARBA00010281"/>
    </source>
</evidence>
<dbReference type="NCBIfam" id="NF001899">
    <property type="entry name" value="PRK00654.1-2"/>
    <property type="match status" value="1"/>
</dbReference>
<dbReference type="Proteomes" id="UP000238071">
    <property type="component" value="Unassembled WGS sequence"/>
</dbReference>
<feature type="binding site" evidence="11">
    <location>
        <position position="16"/>
    </location>
    <ligand>
        <name>ADP-alpha-D-glucose</name>
        <dbReference type="ChEBI" id="CHEBI:57498"/>
    </ligand>
</feature>
<evidence type="ECO:0000259" key="12">
    <source>
        <dbReference type="Pfam" id="PF00534"/>
    </source>
</evidence>
<name>A0A2S6H2X1_9GAMM</name>
<evidence type="ECO:0000256" key="5">
    <source>
        <dbReference type="ARBA" id="ARBA00012588"/>
    </source>
</evidence>